<dbReference type="OrthoDB" id="7848332at2759"/>
<keyword evidence="3" id="KW-0949">S-adenosyl-L-methionine</keyword>
<dbReference type="AlphaFoldDB" id="A0A6P8J6I3"/>
<dbReference type="Gene3D" id="2.70.160.11">
    <property type="entry name" value="Hnrnp arginine n-methyltransferase1"/>
    <property type="match status" value="1"/>
</dbReference>
<dbReference type="KEGG" id="aten:116309017"/>
<keyword evidence="5" id="KW-1185">Reference proteome</keyword>
<evidence type="ECO:0000256" key="3">
    <source>
        <dbReference type="ARBA" id="ARBA00022691"/>
    </source>
</evidence>
<feature type="domain" description="Protein arginine N-methyltransferase" evidence="4">
    <location>
        <begin position="20"/>
        <end position="81"/>
    </location>
</feature>
<protein>
    <submittedName>
        <fullName evidence="6">Protein arginine N-methyltransferase 1-like</fullName>
    </submittedName>
</protein>
<organism evidence="5 6">
    <name type="scientific">Actinia tenebrosa</name>
    <name type="common">Australian red waratah sea anemone</name>
    <dbReference type="NCBI Taxonomy" id="6105"/>
    <lineage>
        <taxon>Eukaryota</taxon>
        <taxon>Metazoa</taxon>
        <taxon>Cnidaria</taxon>
        <taxon>Anthozoa</taxon>
        <taxon>Hexacorallia</taxon>
        <taxon>Actiniaria</taxon>
        <taxon>Actiniidae</taxon>
        <taxon>Actinia</taxon>
    </lineage>
</organism>
<reference evidence="6" key="1">
    <citation type="submission" date="2025-08" db="UniProtKB">
        <authorList>
            <consortium name="RefSeq"/>
        </authorList>
    </citation>
    <scope>IDENTIFICATION</scope>
    <source>
        <tissue evidence="6">Tentacle</tissue>
    </source>
</reference>
<dbReference type="InterPro" id="IPR025799">
    <property type="entry name" value="Arg_MeTrfase"/>
</dbReference>
<proteinExistence type="predicted"/>
<evidence type="ECO:0000313" key="6">
    <source>
        <dbReference type="RefSeq" id="XP_031575402.1"/>
    </source>
</evidence>
<dbReference type="PANTHER" id="PTHR11006">
    <property type="entry name" value="PROTEIN ARGININE N-METHYLTRANSFERASE"/>
    <property type="match status" value="1"/>
</dbReference>
<dbReference type="GO" id="GO:0032259">
    <property type="term" value="P:methylation"/>
    <property type="evidence" value="ECO:0007669"/>
    <property type="project" value="UniProtKB-KW"/>
</dbReference>
<sequence>MMELIFFCSKWRETSTLREMKEEIWKKAPDARYTHWKQTVFYFDDYLTVKPGEEITGELQMKPNEKNNRDLDFKIHLKFDGELGQYDKTQTYKMR</sequence>
<dbReference type="GO" id="GO:0005634">
    <property type="term" value="C:nucleus"/>
    <property type="evidence" value="ECO:0007669"/>
    <property type="project" value="TreeGrafter"/>
</dbReference>
<gene>
    <name evidence="6" type="primary">LOC116309017</name>
</gene>
<dbReference type="InterPro" id="IPR055135">
    <property type="entry name" value="PRMT_dom"/>
</dbReference>
<dbReference type="InterPro" id="IPR029063">
    <property type="entry name" value="SAM-dependent_MTases_sf"/>
</dbReference>
<dbReference type="GO" id="GO:0035242">
    <property type="term" value="F:protein-arginine omega-N asymmetric methyltransferase activity"/>
    <property type="evidence" value="ECO:0007669"/>
    <property type="project" value="TreeGrafter"/>
</dbReference>
<name>A0A6P8J6I3_ACTTE</name>
<dbReference type="Pfam" id="PF22528">
    <property type="entry name" value="PRMT_C"/>
    <property type="match status" value="1"/>
</dbReference>
<dbReference type="Proteomes" id="UP000515163">
    <property type="component" value="Unplaced"/>
</dbReference>
<keyword evidence="2" id="KW-0808">Transferase</keyword>
<dbReference type="PANTHER" id="PTHR11006:SF124">
    <property type="entry name" value="ARGININE METHYLTRANSFERASE 1-RELATED"/>
    <property type="match status" value="1"/>
</dbReference>
<dbReference type="SUPFAM" id="SSF53335">
    <property type="entry name" value="S-adenosyl-L-methionine-dependent methyltransferases"/>
    <property type="match status" value="1"/>
</dbReference>
<dbReference type="GeneID" id="116309017"/>
<evidence type="ECO:0000256" key="1">
    <source>
        <dbReference type="ARBA" id="ARBA00022603"/>
    </source>
</evidence>
<dbReference type="InParanoid" id="A0A6P8J6I3"/>
<evidence type="ECO:0000256" key="2">
    <source>
        <dbReference type="ARBA" id="ARBA00022679"/>
    </source>
</evidence>
<dbReference type="RefSeq" id="XP_031575402.1">
    <property type="nucleotide sequence ID" value="XM_031719542.1"/>
</dbReference>
<keyword evidence="1" id="KW-0489">Methyltransferase</keyword>
<evidence type="ECO:0000313" key="5">
    <source>
        <dbReference type="Proteomes" id="UP000515163"/>
    </source>
</evidence>
<evidence type="ECO:0000259" key="4">
    <source>
        <dbReference type="Pfam" id="PF22528"/>
    </source>
</evidence>
<dbReference type="GO" id="GO:0035241">
    <property type="term" value="F:protein-arginine omega-N monomethyltransferase activity"/>
    <property type="evidence" value="ECO:0007669"/>
    <property type="project" value="TreeGrafter"/>
</dbReference>
<accession>A0A6P8J6I3</accession>
<dbReference type="GO" id="GO:0042054">
    <property type="term" value="F:histone methyltransferase activity"/>
    <property type="evidence" value="ECO:0007669"/>
    <property type="project" value="TreeGrafter"/>
</dbReference>